<proteinExistence type="predicted"/>
<accession>A0A9J6NVN1</accession>
<dbReference type="EMBL" id="JAGSOJ010000001">
    <property type="protein sequence ID" value="MCM1988551.1"/>
    <property type="molecule type" value="Genomic_DNA"/>
</dbReference>
<evidence type="ECO:0000313" key="2">
    <source>
        <dbReference type="Proteomes" id="UP001056429"/>
    </source>
</evidence>
<name>A0A9J6NVN1_9CLOT</name>
<keyword evidence="2" id="KW-1185">Reference proteome</keyword>
<dbReference type="Proteomes" id="UP001056429">
    <property type="component" value="Unassembled WGS sequence"/>
</dbReference>
<protein>
    <recommendedName>
        <fullName evidence="3">Transposase</fullName>
    </recommendedName>
</protein>
<sequence>MKVDDERSLIEDILTSDSVKDFCSKVEKAVEKGMRKGIEKGVEKGVEKGIVKGMEKSLEKALESKAVEEKLKIAKNLIISGLDDSFICNCTGLSMNDIIKMKDRI</sequence>
<reference evidence="1" key="2">
    <citation type="submission" date="2021-04" db="EMBL/GenBank/DDBJ databases">
        <authorList>
            <person name="Dong X."/>
        </authorList>
    </citation>
    <scope>NUCLEOTIDE SEQUENCE</scope>
    <source>
        <strain evidence="1">ZWT</strain>
    </source>
</reference>
<dbReference type="RefSeq" id="WP_250857416.1">
    <property type="nucleotide sequence ID" value="NZ_JAGSOJ010000001.1"/>
</dbReference>
<reference evidence="1" key="1">
    <citation type="journal article" date="2021" name="mSystems">
        <title>Bacteria and Archaea Synergistically Convert Glycine Betaine to Biogenic Methane in the Formosa Cold Seep of the South China Sea.</title>
        <authorList>
            <person name="Li L."/>
            <person name="Zhang W."/>
            <person name="Zhang S."/>
            <person name="Song L."/>
            <person name="Sun Q."/>
            <person name="Zhang H."/>
            <person name="Xiang H."/>
            <person name="Dong X."/>
        </authorList>
    </citation>
    <scope>NUCLEOTIDE SEQUENCE</scope>
    <source>
        <strain evidence="1">ZWT</strain>
    </source>
</reference>
<evidence type="ECO:0008006" key="3">
    <source>
        <dbReference type="Google" id="ProtNLM"/>
    </source>
</evidence>
<dbReference type="AlphaFoldDB" id="A0A9J6NVN1"/>
<gene>
    <name evidence="1" type="ORF">KDK92_02280</name>
</gene>
<organism evidence="1 2">
    <name type="scientific">Oceanirhabdus seepicola</name>
    <dbReference type="NCBI Taxonomy" id="2828781"/>
    <lineage>
        <taxon>Bacteria</taxon>
        <taxon>Bacillati</taxon>
        <taxon>Bacillota</taxon>
        <taxon>Clostridia</taxon>
        <taxon>Eubacteriales</taxon>
        <taxon>Clostridiaceae</taxon>
        <taxon>Oceanirhabdus</taxon>
    </lineage>
</organism>
<evidence type="ECO:0000313" key="1">
    <source>
        <dbReference type="EMBL" id="MCM1988551.1"/>
    </source>
</evidence>
<comment type="caution">
    <text evidence="1">The sequence shown here is derived from an EMBL/GenBank/DDBJ whole genome shotgun (WGS) entry which is preliminary data.</text>
</comment>